<protein>
    <submittedName>
        <fullName evidence="2">DUF308 domain-containing protein</fullName>
    </submittedName>
</protein>
<feature type="transmembrane region" description="Helical" evidence="1">
    <location>
        <begin position="98"/>
        <end position="117"/>
    </location>
</feature>
<accession>A0A483KWL0</accession>
<feature type="transmembrane region" description="Helical" evidence="1">
    <location>
        <begin position="18"/>
        <end position="36"/>
    </location>
</feature>
<organism evidence="2">
    <name type="scientific">Klebsiella quasipneumoniae</name>
    <dbReference type="NCBI Taxonomy" id="1463165"/>
    <lineage>
        <taxon>Bacteria</taxon>
        <taxon>Pseudomonadati</taxon>
        <taxon>Pseudomonadota</taxon>
        <taxon>Gammaproteobacteria</taxon>
        <taxon>Enterobacterales</taxon>
        <taxon>Enterobacteriaceae</taxon>
        <taxon>Klebsiella/Raoultella group</taxon>
        <taxon>Klebsiella</taxon>
        <taxon>Klebsiella pneumoniae complex</taxon>
    </lineage>
</organism>
<reference evidence="2" key="1">
    <citation type="submission" date="2019-01" db="EMBL/GenBank/DDBJ databases">
        <authorList>
            <person name="Lista F."/>
            <person name="Anselmo A."/>
        </authorList>
    </citation>
    <scope>NUCLEOTIDE SEQUENCE</scope>
    <source>
        <strain evidence="2">8S</strain>
    </source>
</reference>
<feature type="transmembrane region" description="Helical" evidence="1">
    <location>
        <begin position="42"/>
        <end position="63"/>
    </location>
</feature>
<evidence type="ECO:0000256" key="1">
    <source>
        <dbReference type="SAM" id="Phobius"/>
    </source>
</evidence>
<dbReference type="InterPro" id="IPR005325">
    <property type="entry name" value="DUF308_memb"/>
</dbReference>
<feature type="transmembrane region" description="Helical" evidence="1">
    <location>
        <begin position="160"/>
        <end position="180"/>
    </location>
</feature>
<feature type="transmembrane region" description="Helical" evidence="1">
    <location>
        <begin position="129"/>
        <end position="148"/>
    </location>
</feature>
<comment type="caution">
    <text evidence="2">The sequence shown here is derived from an EMBL/GenBank/DDBJ whole genome shotgun (WGS) entry which is preliminary data.</text>
</comment>
<proteinExistence type="predicted"/>
<keyword evidence="1" id="KW-0812">Transmembrane</keyword>
<dbReference type="Pfam" id="PF03729">
    <property type="entry name" value="DUF308"/>
    <property type="match status" value="1"/>
</dbReference>
<feature type="transmembrane region" description="Helical" evidence="1">
    <location>
        <begin position="75"/>
        <end position="92"/>
    </location>
</feature>
<gene>
    <name evidence="2" type="ORF">ETE84_01610</name>
</gene>
<dbReference type="AlphaFoldDB" id="A0A483KWL0"/>
<evidence type="ECO:0000313" key="2">
    <source>
        <dbReference type="EMBL" id="TCX65870.1"/>
    </source>
</evidence>
<keyword evidence="1" id="KW-1133">Transmembrane helix</keyword>
<dbReference type="EMBL" id="SDCO01000001">
    <property type="protein sequence ID" value="TCX65870.1"/>
    <property type="molecule type" value="Genomic_DNA"/>
</dbReference>
<keyword evidence="1" id="KW-0472">Membrane</keyword>
<sequence>MTDSIHQGNQQSWLRQYYFSRTIFSILWAVSTFIAARHSSFWVSFLLILYPAWDAIANYIDAIRNGGFGRNRMQTVNIIVSAVTTLAVILAINSSINVVIRIFGCWAILSGLLQLGAAVQRWKNYRAQWSMILSGAQSTLAGAFFLFQSRTIEPPSVDNIVGYAAFGAFYFCISTVSLTVRQKREAQQPG</sequence>
<dbReference type="RefSeq" id="WP_117128974.1">
    <property type="nucleotide sequence ID" value="NZ_JAKCRD010000032.1"/>
</dbReference>
<name>A0A483KWL0_9ENTR</name>